<gene>
    <name evidence="2" type="ORF">BN2614_LOCUS6</name>
</gene>
<evidence type="ECO:0000313" key="2">
    <source>
        <dbReference type="EMBL" id="VCX31506.1"/>
    </source>
</evidence>
<feature type="compositionally biased region" description="Basic and acidic residues" evidence="1">
    <location>
        <begin position="26"/>
        <end position="54"/>
    </location>
</feature>
<reference evidence="2 3" key="1">
    <citation type="submission" date="2018-10" db="EMBL/GenBank/DDBJ databases">
        <authorList>
            <person name="Ekblom R."/>
            <person name="Jareborg N."/>
        </authorList>
    </citation>
    <scope>NUCLEOTIDE SEQUENCE [LARGE SCALE GENOMIC DNA]</scope>
    <source>
        <tissue evidence="2">Muscle</tissue>
    </source>
</reference>
<feature type="region of interest" description="Disordered" evidence="1">
    <location>
        <begin position="108"/>
        <end position="137"/>
    </location>
</feature>
<comment type="caution">
    <text evidence="2">The sequence shown here is derived from an EMBL/GenBank/DDBJ whole genome shotgun (WGS) entry which is preliminary data.</text>
</comment>
<protein>
    <submittedName>
        <fullName evidence="2">Uncharacterized protein</fullName>
    </submittedName>
</protein>
<sequence length="137" mass="14626">MPFAVNHPAKGAGRVESAGLTWTRGHVGDAGDCPPRDHPRGEISPRRRSSESRTVRGRQMRPKLGSSGSLLRNRNTRNLGVPLDSPRSLVPHPPTAVWSTLSLNQGSVFSSLPVHHPGQPASPVSVPSARKQPLTGV</sequence>
<dbReference type="Proteomes" id="UP000269945">
    <property type="component" value="Unassembled WGS sequence"/>
</dbReference>
<keyword evidence="3" id="KW-1185">Reference proteome</keyword>
<evidence type="ECO:0000256" key="1">
    <source>
        <dbReference type="SAM" id="MobiDB-lite"/>
    </source>
</evidence>
<feature type="compositionally biased region" description="Polar residues" evidence="1">
    <location>
        <begin position="66"/>
        <end position="78"/>
    </location>
</feature>
<organism evidence="2 3">
    <name type="scientific">Gulo gulo</name>
    <name type="common">Wolverine</name>
    <name type="synonym">Gluton</name>
    <dbReference type="NCBI Taxonomy" id="48420"/>
    <lineage>
        <taxon>Eukaryota</taxon>
        <taxon>Metazoa</taxon>
        <taxon>Chordata</taxon>
        <taxon>Craniata</taxon>
        <taxon>Vertebrata</taxon>
        <taxon>Euteleostomi</taxon>
        <taxon>Mammalia</taxon>
        <taxon>Eutheria</taxon>
        <taxon>Laurasiatheria</taxon>
        <taxon>Carnivora</taxon>
        <taxon>Caniformia</taxon>
        <taxon>Musteloidea</taxon>
        <taxon>Mustelidae</taxon>
        <taxon>Guloninae</taxon>
        <taxon>Gulo</taxon>
    </lineage>
</organism>
<feature type="region of interest" description="Disordered" evidence="1">
    <location>
        <begin position="1"/>
        <end position="96"/>
    </location>
</feature>
<evidence type="ECO:0000313" key="3">
    <source>
        <dbReference type="Proteomes" id="UP000269945"/>
    </source>
</evidence>
<accession>A0A9X9M415</accession>
<dbReference type="EMBL" id="CYRY02041557">
    <property type="protein sequence ID" value="VCX31506.1"/>
    <property type="molecule type" value="Genomic_DNA"/>
</dbReference>
<dbReference type="AlphaFoldDB" id="A0A9X9M415"/>
<name>A0A9X9M415_GULGU</name>
<proteinExistence type="predicted"/>